<evidence type="ECO:0000313" key="1">
    <source>
        <dbReference type="EMBL" id="CAF1929798.1"/>
    </source>
</evidence>
<proteinExistence type="predicted"/>
<dbReference type="Gramene" id="CDY04322">
    <property type="protein sequence ID" value="CDY04322"/>
    <property type="gene ID" value="GSBRNA2T00118162001"/>
</dbReference>
<sequence>MFPTVCEKATASSHHSFSDKIANTAPPVQAFSQNIENHSVVPYQNTPLDVGESQVLPPTTAATHPLGCLNPENRNVVSREELNHISNILVSLAQLFGNGQPNPNIHSTLNPIQSMQLPQVYGQKEQSSHTQTHILGIHIGVIPYSQQRQFGLVSWKTWTKGDKKKLPKRRWEKD</sequence>
<reference evidence="1" key="1">
    <citation type="submission" date="2021-01" db="EMBL/GenBank/DDBJ databases">
        <authorList>
            <consortium name="Genoscope - CEA"/>
            <person name="William W."/>
        </authorList>
    </citation>
    <scope>NUCLEOTIDE SEQUENCE</scope>
</reference>
<accession>A0A816KZA5</accession>
<reference evidence="2 3" key="2">
    <citation type="submission" date="2021-05" db="EMBL/GenBank/DDBJ databases">
        <title>Genome Assembly of Synthetic Allotetraploid Brassica napus Reveals Homoeologous Exchanges between Subgenomes.</title>
        <authorList>
            <person name="Davis J.T."/>
        </authorList>
    </citation>
    <scope>NUCLEOTIDE SEQUENCE [LARGE SCALE GENOMIC DNA]</scope>
    <source>
        <strain evidence="3">cv. Da-Ae</strain>
        <tissue evidence="2">Seedling</tissue>
    </source>
</reference>
<evidence type="ECO:0000313" key="2">
    <source>
        <dbReference type="EMBL" id="KAH0879395.1"/>
    </source>
</evidence>
<dbReference type="AlphaFoldDB" id="A0A816KZA5"/>
<dbReference type="EMBL" id="HG994369">
    <property type="protein sequence ID" value="CAF1929798.1"/>
    <property type="molecule type" value="Genomic_DNA"/>
</dbReference>
<dbReference type="Proteomes" id="UP000824890">
    <property type="component" value="Unassembled WGS sequence"/>
</dbReference>
<protein>
    <submittedName>
        <fullName evidence="1">(rape) hypothetical protein</fullName>
    </submittedName>
</protein>
<evidence type="ECO:0000313" key="3">
    <source>
        <dbReference type="Proteomes" id="UP000824890"/>
    </source>
</evidence>
<gene>
    <name evidence="1" type="ORF">DARMORV10_C05P35340.1</name>
    <name evidence="2" type="ORF">HID58_066789</name>
</gene>
<keyword evidence="3" id="KW-1185">Reference proteome</keyword>
<dbReference type="Proteomes" id="UP001295469">
    <property type="component" value="Chromosome C05"/>
</dbReference>
<organism evidence="1">
    <name type="scientific">Brassica napus</name>
    <name type="common">Rape</name>
    <dbReference type="NCBI Taxonomy" id="3708"/>
    <lineage>
        <taxon>Eukaryota</taxon>
        <taxon>Viridiplantae</taxon>
        <taxon>Streptophyta</taxon>
        <taxon>Embryophyta</taxon>
        <taxon>Tracheophyta</taxon>
        <taxon>Spermatophyta</taxon>
        <taxon>Magnoliopsida</taxon>
        <taxon>eudicotyledons</taxon>
        <taxon>Gunneridae</taxon>
        <taxon>Pentapetalae</taxon>
        <taxon>rosids</taxon>
        <taxon>malvids</taxon>
        <taxon>Brassicales</taxon>
        <taxon>Brassicaceae</taxon>
        <taxon>Brassiceae</taxon>
        <taxon>Brassica</taxon>
    </lineage>
</organism>
<name>A0A816KZA5_BRANA</name>
<dbReference type="EMBL" id="JAGKQM010000015">
    <property type="protein sequence ID" value="KAH0879395.1"/>
    <property type="molecule type" value="Genomic_DNA"/>
</dbReference>